<dbReference type="CDD" id="cd20599">
    <property type="entry name" value="CYCLIN_RB"/>
    <property type="match status" value="1"/>
</dbReference>
<dbReference type="GO" id="GO:0007224">
    <property type="term" value="P:smoothened signaling pathway"/>
    <property type="evidence" value="ECO:0007669"/>
    <property type="project" value="Ensembl"/>
</dbReference>
<dbReference type="GO" id="GO:0051301">
    <property type="term" value="P:cell division"/>
    <property type="evidence" value="ECO:0007669"/>
    <property type="project" value="Ensembl"/>
</dbReference>
<organism evidence="20 21">
    <name type="scientific">Chelonoidis abingdonii</name>
    <name type="common">Abingdon island giant tortoise</name>
    <name type="synonym">Testudo abingdonii</name>
    <dbReference type="NCBI Taxonomy" id="106734"/>
    <lineage>
        <taxon>Eukaryota</taxon>
        <taxon>Metazoa</taxon>
        <taxon>Chordata</taxon>
        <taxon>Craniata</taxon>
        <taxon>Vertebrata</taxon>
        <taxon>Euteleostomi</taxon>
        <taxon>Archelosauria</taxon>
        <taxon>Testudinata</taxon>
        <taxon>Testudines</taxon>
        <taxon>Cryptodira</taxon>
        <taxon>Durocryptodira</taxon>
        <taxon>Testudinoidea</taxon>
        <taxon>Testudinidae</taxon>
        <taxon>Chelonoidis</taxon>
    </lineage>
</organism>
<dbReference type="GO" id="GO:0048667">
    <property type="term" value="P:cell morphogenesis involved in neuron differentiation"/>
    <property type="evidence" value="ECO:0007669"/>
    <property type="project" value="Ensembl"/>
</dbReference>
<dbReference type="InterPro" id="IPR036915">
    <property type="entry name" value="Cyclin-like_sf"/>
</dbReference>
<dbReference type="GO" id="GO:0043353">
    <property type="term" value="P:enucleate erythrocyte differentiation"/>
    <property type="evidence" value="ECO:0007669"/>
    <property type="project" value="Ensembl"/>
</dbReference>
<dbReference type="Gene3D" id="1.10.472.10">
    <property type="entry name" value="Cyclin-like"/>
    <property type="match status" value="2"/>
</dbReference>
<dbReference type="SUPFAM" id="SSF47954">
    <property type="entry name" value="Cyclin-like"/>
    <property type="match status" value="2"/>
</dbReference>
<dbReference type="GO" id="GO:2000134">
    <property type="term" value="P:negative regulation of G1/S transition of mitotic cell cycle"/>
    <property type="evidence" value="ECO:0007669"/>
    <property type="project" value="Ensembl"/>
</dbReference>
<evidence type="ECO:0000256" key="9">
    <source>
        <dbReference type="ARBA" id="ARBA00023125"/>
    </source>
</evidence>
<dbReference type="FunFam" id="1.10.472.10:FF:000039">
    <property type="entry name" value="RB transcriptional corepressor 1"/>
    <property type="match status" value="1"/>
</dbReference>
<dbReference type="GO" id="GO:0006366">
    <property type="term" value="P:transcription by RNA polymerase II"/>
    <property type="evidence" value="ECO:0007669"/>
    <property type="project" value="Ensembl"/>
</dbReference>
<evidence type="ECO:0000256" key="5">
    <source>
        <dbReference type="ARBA" id="ARBA00022491"/>
    </source>
</evidence>
<dbReference type="GO" id="GO:0008024">
    <property type="term" value="C:cyclin/CDK positive transcription elongation factor complex"/>
    <property type="evidence" value="ECO:0007669"/>
    <property type="project" value="Ensembl"/>
</dbReference>
<dbReference type="Gene3D" id="6.10.250.530">
    <property type="match status" value="1"/>
</dbReference>
<evidence type="ECO:0000256" key="13">
    <source>
        <dbReference type="ARBA" id="ARBA00070939"/>
    </source>
</evidence>
<dbReference type="GO" id="GO:0034349">
    <property type="term" value="P:glial cell apoptotic process"/>
    <property type="evidence" value="ECO:0007669"/>
    <property type="project" value="Ensembl"/>
</dbReference>
<dbReference type="GO" id="GO:0031625">
    <property type="term" value="F:ubiquitin protein ligase binding"/>
    <property type="evidence" value="ECO:0007669"/>
    <property type="project" value="Ensembl"/>
</dbReference>
<dbReference type="PANTHER" id="PTHR13742">
    <property type="entry name" value="RETINOBLASTOMA-ASSOCIATED PROTEIN RB -RELATED"/>
    <property type="match status" value="1"/>
</dbReference>
<dbReference type="GO" id="GO:0030308">
    <property type="term" value="P:negative regulation of cell growth"/>
    <property type="evidence" value="ECO:0007669"/>
    <property type="project" value="Ensembl"/>
</dbReference>
<dbReference type="GO" id="GO:0045445">
    <property type="term" value="P:myoblast differentiation"/>
    <property type="evidence" value="ECO:0007669"/>
    <property type="project" value="Ensembl"/>
</dbReference>
<dbReference type="GeneTree" id="ENSGT00950000183202"/>
<dbReference type="GO" id="GO:0051219">
    <property type="term" value="F:phosphoprotein binding"/>
    <property type="evidence" value="ECO:0007669"/>
    <property type="project" value="Ensembl"/>
</dbReference>
<dbReference type="GO" id="GO:0071466">
    <property type="term" value="P:cellular response to xenobiotic stimulus"/>
    <property type="evidence" value="ECO:0007669"/>
    <property type="project" value="Ensembl"/>
</dbReference>
<dbReference type="GO" id="GO:0016605">
    <property type="term" value="C:PML body"/>
    <property type="evidence" value="ECO:0007669"/>
    <property type="project" value="Ensembl"/>
</dbReference>
<dbReference type="GO" id="GO:0035914">
    <property type="term" value="P:skeletal muscle cell differentiation"/>
    <property type="evidence" value="ECO:0007669"/>
    <property type="project" value="Ensembl"/>
</dbReference>
<dbReference type="Proteomes" id="UP000694404">
    <property type="component" value="Unplaced"/>
</dbReference>
<dbReference type="GO" id="GO:0005819">
    <property type="term" value="C:spindle"/>
    <property type="evidence" value="ECO:0007669"/>
    <property type="project" value="Ensembl"/>
</dbReference>
<dbReference type="GO" id="GO:0000977">
    <property type="term" value="F:RNA polymerase II transcription regulatory region sequence-specific DNA binding"/>
    <property type="evidence" value="ECO:0007669"/>
    <property type="project" value="TreeGrafter"/>
</dbReference>
<comment type="subcellular location">
    <subcellularLocation>
        <location evidence="2">Cytoplasm</location>
    </subcellularLocation>
    <subcellularLocation>
        <location evidence="1">Nucleus</location>
    </subcellularLocation>
</comment>
<dbReference type="GO" id="GO:0001894">
    <property type="term" value="P:tissue homeostasis"/>
    <property type="evidence" value="ECO:0007669"/>
    <property type="project" value="Ensembl"/>
</dbReference>
<evidence type="ECO:0000259" key="17">
    <source>
        <dbReference type="SMART" id="SM01367"/>
    </source>
</evidence>
<dbReference type="GO" id="GO:0014009">
    <property type="term" value="P:glial cell proliferation"/>
    <property type="evidence" value="ECO:0007669"/>
    <property type="project" value="Ensembl"/>
</dbReference>
<feature type="domain" description="Retinoblastoma-associated protein N-terminal" evidence="17">
    <location>
        <begin position="153"/>
        <end position="271"/>
    </location>
</feature>
<dbReference type="GO" id="GO:0097718">
    <property type="term" value="F:disordered domain specific binding"/>
    <property type="evidence" value="ECO:0007669"/>
    <property type="project" value="Ensembl"/>
</dbReference>
<evidence type="ECO:0000256" key="2">
    <source>
        <dbReference type="ARBA" id="ARBA00004496"/>
    </source>
</evidence>
<comment type="similarity">
    <text evidence="3">Belongs to the retinoblastoma protein (RB) family.</text>
</comment>
<dbReference type="Ensembl" id="ENSCABT00000029665.1">
    <property type="protein sequence ID" value="ENSCABP00000027088.1"/>
    <property type="gene ID" value="ENSCABG00000019865.1"/>
</dbReference>
<dbReference type="GO" id="GO:0045651">
    <property type="term" value="P:positive regulation of macrophage differentiation"/>
    <property type="evidence" value="ECO:0007669"/>
    <property type="project" value="Ensembl"/>
</dbReference>
<dbReference type="SMART" id="SM01369">
    <property type="entry name" value="Rb_C"/>
    <property type="match status" value="1"/>
</dbReference>
<keyword evidence="4" id="KW-0963">Cytoplasm</keyword>
<dbReference type="InterPro" id="IPR002720">
    <property type="entry name" value="RB_A"/>
</dbReference>
<evidence type="ECO:0000259" key="18">
    <source>
        <dbReference type="SMART" id="SM01368"/>
    </source>
</evidence>
<feature type="compositionally biased region" description="Low complexity" evidence="15">
    <location>
        <begin position="50"/>
        <end position="64"/>
    </location>
</feature>
<keyword evidence="12" id="KW-0131">Cell cycle</keyword>
<dbReference type="InterPro" id="IPR024599">
    <property type="entry name" value="RB_N"/>
</dbReference>
<dbReference type="GO" id="GO:0007265">
    <property type="term" value="P:Ras protein signal transduction"/>
    <property type="evidence" value="ECO:0007669"/>
    <property type="project" value="Ensembl"/>
</dbReference>
<dbReference type="GO" id="GO:0000082">
    <property type="term" value="P:G1/S transition of mitotic cell cycle"/>
    <property type="evidence" value="ECO:0007669"/>
    <property type="project" value="Ensembl"/>
</dbReference>
<dbReference type="InterPro" id="IPR028309">
    <property type="entry name" value="RB_fam"/>
</dbReference>
<dbReference type="SMART" id="SM01367">
    <property type="entry name" value="DUF3452"/>
    <property type="match status" value="1"/>
</dbReference>
<dbReference type="FunFam" id="1.10.472.140:FF:000002">
    <property type="entry name" value="RB transcriptional corepressor 1"/>
    <property type="match status" value="1"/>
</dbReference>
<dbReference type="GO" id="GO:0048565">
    <property type="term" value="P:digestive tract development"/>
    <property type="evidence" value="ECO:0007669"/>
    <property type="project" value="Ensembl"/>
</dbReference>
<feature type="domain" description="Retinoblastoma-associated protein C-terminal" evidence="19">
    <location>
        <begin position="814"/>
        <end position="955"/>
    </location>
</feature>
<dbReference type="SMART" id="SM00385">
    <property type="entry name" value="CYCLIN"/>
    <property type="match status" value="1"/>
</dbReference>
<evidence type="ECO:0000256" key="6">
    <source>
        <dbReference type="ARBA" id="ARBA00022553"/>
    </source>
</evidence>
<dbReference type="GO" id="GO:0000785">
    <property type="term" value="C:chromatin"/>
    <property type="evidence" value="ECO:0007669"/>
    <property type="project" value="TreeGrafter"/>
</dbReference>
<dbReference type="Gene3D" id="1.10.472.140">
    <property type="match status" value="1"/>
</dbReference>
<evidence type="ECO:0000256" key="12">
    <source>
        <dbReference type="ARBA" id="ARBA00023306"/>
    </source>
</evidence>
<dbReference type="GO" id="GO:0031507">
    <property type="term" value="P:heterochromatin formation"/>
    <property type="evidence" value="ECO:0007669"/>
    <property type="project" value="Ensembl"/>
</dbReference>
<dbReference type="GO" id="GO:0051402">
    <property type="term" value="P:neuron apoptotic process"/>
    <property type="evidence" value="ECO:0007669"/>
    <property type="project" value="Ensembl"/>
</dbReference>
<feature type="region of interest" description="Disordered" evidence="15">
    <location>
        <begin position="292"/>
        <end position="311"/>
    </location>
</feature>
<keyword evidence="6" id="KW-0597">Phosphoprotein</keyword>
<dbReference type="GO" id="GO:0097284">
    <property type="term" value="P:hepatocyte apoptotic process"/>
    <property type="evidence" value="ECO:0007669"/>
    <property type="project" value="Ensembl"/>
</dbReference>
<dbReference type="GO" id="GO:0060253">
    <property type="term" value="P:negative regulation of glial cell proliferation"/>
    <property type="evidence" value="ECO:0007669"/>
    <property type="project" value="Ensembl"/>
</dbReference>
<evidence type="ECO:0000256" key="7">
    <source>
        <dbReference type="ARBA" id="ARBA00022853"/>
    </source>
</evidence>
<dbReference type="GO" id="GO:0061629">
    <property type="term" value="F:RNA polymerase II-specific DNA-binding transcription factor binding"/>
    <property type="evidence" value="ECO:0007669"/>
    <property type="project" value="Ensembl"/>
</dbReference>
<dbReference type="GO" id="GO:0045879">
    <property type="term" value="P:negative regulation of smoothened signaling pathway"/>
    <property type="evidence" value="ECO:0007669"/>
    <property type="project" value="Ensembl"/>
</dbReference>
<dbReference type="GO" id="GO:0031175">
    <property type="term" value="P:neuron projection development"/>
    <property type="evidence" value="ECO:0007669"/>
    <property type="project" value="Ensembl"/>
</dbReference>
<keyword evidence="8" id="KW-0805">Transcription regulation</keyword>
<dbReference type="AlphaFoldDB" id="A0A8C0J5U8"/>
<evidence type="ECO:0000256" key="11">
    <source>
        <dbReference type="ARBA" id="ARBA00023242"/>
    </source>
</evidence>
<dbReference type="GO" id="GO:1904028">
    <property type="term" value="P:positive regulation of collagen fibril organization"/>
    <property type="evidence" value="ECO:0007669"/>
    <property type="project" value="Ensembl"/>
</dbReference>
<name>A0A8C0J5U8_CHEAB</name>
<dbReference type="GO" id="GO:0042551">
    <property type="term" value="P:neuron maturation"/>
    <property type="evidence" value="ECO:0007669"/>
    <property type="project" value="Ensembl"/>
</dbReference>
<dbReference type="GO" id="GO:0051146">
    <property type="term" value="P:striated muscle cell differentiation"/>
    <property type="evidence" value="ECO:0007669"/>
    <property type="project" value="Ensembl"/>
</dbReference>
<dbReference type="InterPro" id="IPR013763">
    <property type="entry name" value="Cyclin-like_dom"/>
</dbReference>
<dbReference type="GO" id="GO:0002062">
    <property type="term" value="P:chondrocyte differentiation"/>
    <property type="evidence" value="ECO:0007669"/>
    <property type="project" value="Ensembl"/>
</dbReference>
<dbReference type="GO" id="GO:0061793">
    <property type="term" value="C:chromatin lock complex"/>
    <property type="evidence" value="ECO:0007669"/>
    <property type="project" value="Ensembl"/>
</dbReference>
<evidence type="ECO:0000256" key="14">
    <source>
        <dbReference type="ARBA" id="ARBA00081114"/>
    </source>
</evidence>
<dbReference type="Pfam" id="PF08934">
    <property type="entry name" value="Rb_C"/>
    <property type="match status" value="1"/>
</dbReference>
<dbReference type="GO" id="GO:0061676">
    <property type="term" value="F:importin-alpha family protein binding"/>
    <property type="evidence" value="ECO:0007669"/>
    <property type="project" value="Ensembl"/>
</dbReference>
<evidence type="ECO:0000313" key="21">
    <source>
        <dbReference type="Proteomes" id="UP000694404"/>
    </source>
</evidence>
<evidence type="ECO:0000259" key="19">
    <source>
        <dbReference type="SMART" id="SM01369"/>
    </source>
</evidence>
<feature type="domain" description="Retinoblastoma-associated protein A-box" evidence="18">
    <location>
        <begin position="417"/>
        <end position="619"/>
    </location>
</feature>
<dbReference type="GO" id="GO:0071459">
    <property type="term" value="P:protein localization to chromosome, centromeric region"/>
    <property type="evidence" value="ECO:0007669"/>
    <property type="project" value="Ensembl"/>
</dbReference>
<evidence type="ECO:0000256" key="8">
    <source>
        <dbReference type="ARBA" id="ARBA00023015"/>
    </source>
</evidence>
<feature type="domain" description="Cyclin-like" evidence="16">
    <location>
        <begin position="706"/>
        <end position="793"/>
    </location>
</feature>
<keyword evidence="10" id="KW-0804">Transcription</keyword>
<keyword evidence="21" id="KW-1185">Reference proteome</keyword>
<dbReference type="FunFam" id="1.10.472.10:FF:000033">
    <property type="entry name" value="retinoblastoma-associated protein isoform X1"/>
    <property type="match status" value="1"/>
</dbReference>
<dbReference type="GO" id="GO:0045842">
    <property type="term" value="P:positive regulation of mitotic metaphase/anaphase transition"/>
    <property type="evidence" value="ECO:0007669"/>
    <property type="project" value="Ensembl"/>
</dbReference>
<dbReference type="GO" id="GO:0003180">
    <property type="term" value="P:aortic valve morphogenesis"/>
    <property type="evidence" value="ECO:0007669"/>
    <property type="project" value="Ensembl"/>
</dbReference>
<sequence>MPPKPPEGGSRRQGPASQPGPRRRRHLTPCRRQGGESQRPCPGQPPLPSPASSAPRCLPGALTPAAPPPPPAAPGSSARADAETCVPGVMAQAALPCQRLEFGETDFVALCDTLRVSDIVRANAWKTYEKVSSADGTLVGYSEKKKGMWGICIFIAAVDLDEMTFTFTELLKSIGMRVCTCFQLLREMDVNMDTISTKVDSSVSRLNKKYDVLSALYHKFERTSAELSLPLVLKTSWITFLLAKGKVLQVEDDLVISFQLLLCVLDYFIKLSPPSMLKEPYKSHVSAMSINGSTRAPRRGQNRSTRTSKQTDTDTKVIEVLCKEYDCNLDEVKNVYFTSFIPFLNSVGIVTSNGLPEVEDLSKQYEELYLKNKDIDARLFLDNDETLQRNHIECLQLERTPRKNNPDEELNLILPQTPVRAAMNTIQQLMMILNSASDKPSDNLLSYFNNCTVNPKEGILARVENLGNIFKEKFAEAVGQGCAEIGSQRYKLGVRLYYRVMESMLKSEEERLSVHNFSKLLNNNIFHTSLLACAVEVVMATYGRNASQSDGTSTETDLSFPWILNVLDLKAFDFYKVIESFIKAEPSLTREMIKHLERCEHRIMESLAWQSDSSLFDLIKQSKEREGQVDQPEPTCTLNFPLQHNHTAADLYLSPVRSPKKKGSTASLNPTPLIDAQPVLAPQTQKPQKSTSLSLFYKKVYRLAYLRLNTLCLRLLFDHPELEHLIWTLFQHTLQNEYELMKDRHLDQIMMCSMYGICKVKNVDLRFKIIVTAYKELTNTNQETFKRVLIREGQYDSIIVFYNLVFMQKLKTNILQYASNRPPTLSPIPHIPRSPYKFSNSPLRVPAGNNIYISPLKSPYKFSEGMLSPTKMTPRSRILVSIGESFGTSEKFQKINQMVGSSDHQLKRSAEVSTAPKPLKRLRFDIEGQDEADGSKHLPGESKFQQKLAEMSTYCLL</sequence>
<dbReference type="GO" id="GO:0035189">
    <property type="term" value="C:Rb-E2F complex"/>
    <property type="evidence" value="ECO:0007669"/>
    <property type="project" value="Ensembl"/>
</dbReference>
<gene>
    <name evidence="20" type="primary">RB1</name>
</gene>
<dbReference type="PANTHER" id="PTHR13742:SF36">
    <property type="entry name" value="RETINOBLASTOMA-ASSOCIATED PROTEIN"/>
    <property type="match status" value="1"/>
</dbReference>
<dbReference type="GO" id="GO:0032869">
    <property type="term" value="P:cellular response to insulin stimulus"/>
    <property type="evidence" value="ECO:0007669"/>
    <property type="project" value="Ensembl"/>
</dbReference>
<dbReference type="GO" id="GO:0019900">
    <property type="term" value="F:kinase binding"/>
    <property type="evidence" value="ECO:0007669"/>
    <property type="project" value="Ensembl"/>
</dbReference>
<evidence type="ECO:0000256" key="4">
    <source>
        <dbReference type="ARBA" id="ARBA00022490"/>
    </source>
</evidence>
<evidence type="ECO:0000259" key="16">
    <source>
        <dbReference type="SMART" id="SM00385"/>
    </source>
</evidence>
<dbReference type="SMART" id="SM01368">
    <property type="entry name" value="RB_A"/>
    <property type="match status" value="1"/>
</dbReference>
<evidence type="ECO:0000256" key="15">
    <source>
        <dbReference type="SAM" id="MobiDB-lite"/>
    </source>
</evidence>
<reference evidence="20" key="1">
    <citation type="submission" date="2025-08" db="UniProtKB">
        <authorList>
            <consortium name="Ensembl"/>
        </authorList>
    </citation>
    <scope>IDENTIFICATION</scope>
</reference>
<dbReference type="GO" id="GO:0042802">
    <property type="term" value="F:identical protein binding"/>
    <property type="evidence" value="ECO:0007669"/>
    <property type="project" value="Ensembl"/>
</dbReference>
<dbReference type="GO" id="GO:1904761">
    <property type="term" value="P:negative regulation of myofibroblast differentiation"/>
    <property type="evidence" value="ECO:0007669"/>
    <property type="project" value="Ensembl"/>
</dbReference>
<keyword evidence="9" id="KW-0238">DNA-binding</keyword>
<feature type="region of interest" description="Disordered" evidence="15">
    <location>
        <begin position="1"/>
        <end position="79"/>
    </location>
</feature>
<dbReference type="InterPro" id="IPR002719">
    <property type="entry name" value="RB_B"/>
</dbReference>
<dbReference type="Pfam" id="PF01858">
    <property type="entry name" value="RB_A"/>
    <property type="match status" value="1"/>
</dbReference>
<dbReference type="GO" id="GO:0045944">
    <property type="term" value="P:positive regulation of transcription by RNA polymerase II"/>
    <property type="evidence" value="ECO:0007669"/>
    <property type="project" value="Ensembl"/>
</dbReference>
<evidence type="ECO:0000256" key="3">
    <source>
        <dbReference type="ARBA" id="ARBA00009475"/>
    </source>
</evidence>
<keyword evidence="11" id="KW-0539">Nucleus</keyword>
<keyword evidence="7" id="KW-0156">Chromatin regulator</keyword>
<accession>A0A8C0J5U8</accession>
<dbReference type="GO" id="GO:0050728">
    <property type="term" value="P:negative regulation of inflammatory response"/>
    <property type="evidence" value="ECO:0007669"/>
    <property type="project" value="Ensembl"/>
</dbReference>
<dbReference type="InterPro" id="IPR015030">
    <property type="entry name" value="RB_C"/>
</dbReference>
<evidence type="ECO:0000256" key="10">
    <source>
        <dbReference type="ARBA" id="ARBA00023163"/>
    </source>
</evidence>
<dbReference type="GO" id="GO:0031134">
    <property type="term" value="P:sister chromatid biorientation"/>
    <property type="evidence" value="ECO:0007669"/>
    <property type="project" value="Ensembl"/>
</dbReference>
<dbReference type="OMA" id="VKDIGCI"/>
<reference evidence="20" key="2">
    <citation type="submission" date="2025-09" db="UniProtKB">
        <authorList>
            <consortium name="Ensembl"/>
        </authorList>
    </citation>
    <scope>IDENTIFICATION</scope>
</reference>
<keyword evidence="5" id="KW-0678">Repressor</keyword>
<proteinExistence type="inferred from homology"/>
<evidence type="ECO:0000313" key="20">
    <source>
        <dbReference type="Ensembl" id="ENSCABP00000027088.1"/>
    </source>
</evidence>
<dbReference type="GO" id="GO:0005737">
    <property type="term" value="C:cytoplasm"/>
    <property type="evidence" value="ECO:0007669"/>
    <property type="project" value="UniProtKB-SubCell"/>
</dbReference>
<dbReference type="GO" id="GO:0120163">
    <property type="term" value="P:negative regulation of cold-induced thermogenesis"/>
    <property type="evidence" value="ECO:0007669"/>
    <property type="project" value="Ensembl"/>
</dbReference>
<dbReference type="GO" id="GO:0000122">
    <property type="term" value="P:negative regulation of transcription by RNA polymerase II"/>
    <property type="evidence" value="ECO:0007669"/>
    <property type="project" value="Ensembl"/>
</dbReference>
<protein>
    <recommendedName>
        <fullName evidence="13">Retinoblastoma-associated protein</fullName>
    </recommendedName>
    <alternativeName>
        <fullName evidence="14">pRb</fullName>
    </alternativeName>
</protein>
<evidence type="ECO:0000256" key="1">
    <source>
        <dbReference type="ARBA" id="ARBA00004123"/>
    </source>
</evidence>
<dbReference type="GO" id="GO:0050673">
    <property type="term" value="P:epithelial cell proliferation"/>
    <property type="evidence" value="ECO:0007669"/>
    <property type="project" value="Ensembl"/>
</dbReference>
<dbReference type="Pfam" id="PF01857">
    <property type="entry name" value="RB_B"/>
    <property type="match status" value="1"/>
</dbReference>
<dbReference type="GO" id="GO:0034088">
    <property type="term" value="P:maintenance of mitotic sister chromatid cohesion"/>
    <property type="evidence" value="ECO:0007669"/>
    <property type="project" value="Ensembl"/>
</dbReference>
<dbReference type="GO" id="GO:0050680">
    <property type="term" value="P:negative regulation of epithelial cell proliferation"/>
    <property type="evidence" value="ECO:0007669"/>
    <property type="project" value="Ensembl"/>
</dbReference>